<gene>
    <name evidence="1" type="ORF">CIPAW_08G145700</name>
</gene>
<dbReference type="EMBL" id="CM031816">
    <property type="protein sequence ID" value="KAG6645767.1"/>
    <property type="molecule type" value="Genomic_DNA"/>
</dbReference>
<reference evidence="1" key="1">
    <citation type="submission" date="2020-12" db="EMBL/GenBank/DDBJ databases">
        <title>WGS assembly of Carya illinoinensis cv. Pawnee.</title>
        <authorList>
            <person name="Platts A."/>
            <person name="Shu S."/>
            <person name="Wright S."/>
            <person name="Barry K."/>
            <person name="Edger P."/>
            <person name="Pires J.C."/>
            <person name="Schmutz J."/>
        </authorList>
    </citation>
    <scope>NUCLEOTIDE SEQUENCE</scope>
    <source>
        <tissue evidence="1">Leaf</tissue>
    </source>
</reference>
<name>A0A8T1PWJ5_CARIL</name>
<dbReference type="AlphaFoldDB" id="A0A8T1PWJ5"/>
<dbReference type="Proteomes" id="UP000811609">
    <property type="component" value="Chromosome 8"/>
</dbReference>
<sequence>MEELLDMGCSVLECEKQRGKYMKEKRIGLGDGLRWGAMNVGVGLVVVHWGRYWNSGF</sequence>
<keyword evidence="2" id="KW-1185">Reference proteome</keyword>
<proteinExistence type="predicted"/>
<evidence type="ECO:0000313" key="2">
    <source>
        <dbReference type="Proteomes" id="UP000811609"/>
    </source>
</evidence>
<organism evidence="1 2">
    <name type="scientific">Carya illinoinensis</name>
    <name type="common">Pecan</name>
    <dbReference type="NCBI Taxonomy" id="32201"/>
    <lineage>
        <taxon>Eukaryota</taxon>
        <taxon>Viridiplantae</taxon>
        <taxon>Streptophyta</taxon>
        <taxon>Embryophyta</taxon>
        <taxon>Tracheophyta</taxon>
        <taxon>Spermatophyta</taxon>
        <taxon>Magnoliopsida</taxon>
        <taxon>eudicotyledons</taxon>
        <taxon>Gunneridae</taxon>
        <taxon>Pentapetalae</taxon>
        <taxon>rosids</taxon>
        <taxon>fabids</taxon>
        <taxon>Fagales</taxon>
        <taxon>Juglandaceae</taxon>
        <taxon>Carya</taxon>
    </lineage>
</organism>
<comment type="caution">
    <text evidence="1">The sequence shown here is derived from an EMBL/GenBank/DDBJ whole genome shotgun (WGS) entry which is preliminary data.</text>
</comment>
<protein>
    <submittedName>
        <fullName evidence="1">Uncharacterized protein</fullName>
    </submittedName>
</protein>
<accession>A0A8T1PWJ5</accession>
<evidence type="ECO:0000313" key="1">
    <source>
        <dbReference type="EMBL" id="KAG6645767.1"/>
    </source>
</evidence>